<dbReference type="EMBL" id="KN832883">
    <property type="protein sequence ID" value="KIM96649.1"/>
    <property type="molecule type" value="Genomic_DNA"/>
</dbReference>
<feature type="domain" description="Rhodopsin" evidence="7">
    <location>
        <begin position="2"/>
        <end position="164"/>
    </location>
</feature>
<evidence type="ECO:0000259" key="7">
    <source>
        <dbReference type="Pfam" id="PF20684"/>
    </source>
</evidence>
<feature type="transmembrane region" description="Helical" evidence="6">
    <location>
        <begin position="64"/>
        <end position="91"/>
    </location>
</feature>
<evidence type="ECO:0000313" key="9">
    <source>
        <dbReference type="Proteomes" id="UP000054321"/>
    </source>
</evidence>
<dbReference type="PANTHER" id="PTHR33048">
    <property type="entry name" value="PTH11-LIKE INTEGRAL MEMBRANE PROTEIN (AFU_ORTHOLOGUE AFUA_5G11245)"/>
    <property type="match status" value="1"/>
</dbReference>
<dbReference type="InterPro" id="IPR049326">
    <property type="entry name" value="Rhodopsin_dom_fungi"/>
</dbReference>
<evidence type="ECO:0000256" key="5">
    <source>
        <dbReference type="ARBA" id="ARBA00038359"/>
    </source>
</evidence>
<comment type="similarity">
    <text evidence="5">Belongs to the SAT4 family.</text>
</comment>
<proteinExistence type="inferred from homology"/>
<feature type="transmembrane region" description="Helical" evidence="6">
    <location>
        <begin position="137"/>
        <end position="160"/>
    </location>
</feature>
<dbReference type="InParanoid" id="A0A0C3GZT3"/>
<keyword evidence="2 6" id="KW-0812">Transmembrane</keyword>
<dbReference type="AlphaFoldDB" id="A0A0C3GZT3"/>
<comment type="subcellular location">
    <subcellularLocation>
        <location evidence="1">Membrane</location>
        <topology evidence="1">Multi-pass membrane protein</topology>
    </subcellularLocation>
</comment>
<dbReference type="Pfam" id="PF20684">
    <property type="entry name" value="Fung_rhodopsin"/>
    <property type="match status" value="1"/>
</dbReference>
<evidence type="ECO:0000256" key="6">
    <source>
        <dbReference type="SAM" id="Phobius"/>
    </source>
</evidence>
<keyword evidence="9" id="KW-1185">Reference proteome</keyword>
<dbReference type="GO" id="GO:0016020">
    <property type="term" value="C:membrane"/>
    <property type="evidence" value="ECO:0007669"/>
    <property type="project" value="UniProtKB-SubCell"/>
</dbReference>
<evidence type="ECO:0000256" key="2">
    <source>
        <dbReference type="ARBA" id="ARBA00022692"/>
    </source>
</evidence>
<gene>
    <name evidence="8" type="ORF">OIDMADRAFT_63107</name>
</gene>
<dbReference type="OrthoDB" id="444631at2759"/>
<evidence type="ECO:0000256" key="1">
    <source>
        <dbReference type="ARBA" id="ARBA00004141"/>
    </source>
</evidence>
<dbReference type="Proteomes" id="UP000054321">
    <property type="component" value="Unassembled WGS sequence"/>
</dbReference>
<organism evidence="8 9">
    <name type="scientific">Oidiodendron maius (strain Zn)</name>
    <dbReference type="NCBI Taxonomy" id="913774"/>
    <lineage>
        <taxon>Eukaryota</taxon>
        <taxon>Fungi</taxon>
        <taxon>Dikarya</taxon>
        <taxon>Ascomycota</taxon>
        <taxon>Pezizomycotina</taxon>
        <taxon>Leotiomycetes</taxon>
        <taxon>Leotiomycetes incertae sedis</taxon>
        <taxon>Myxotrichaceae</taxon>
        <taxon>Oidiodendron</taxon>
    </lineage>
</organism>
<sequence length="172" mass="19179">LFTKASILLFFVRLSPSTTFTIATYIVLFVSIGYCLAGAFAFLYLCNPIRKYWDFTVPGTCVNIGQAFLAGAALNVVTDVTILLLPIWLLWPLELPMRRKVGVALILMTGSFVCAVSIARLVVIPSGLKDPDSTWRYVPNLILCIVEMYTGIICSCLPSLKRFAKHHWPNLF</sequence>
<evidence type="ECO:0000256" key="3">
    <source>
        <dbReference type="ARBA" id="ARBA00022989"/>
    </source>
</evidence>
<protein>
    <recommendedName>
        <fullName evidence="7">Rhodopsin domain-containing protein</fullName>
    </recommendedName>
</protein>
<dbReference type="InterPro" id="IPR052337">
    <property type="entry name" value="SAT4-like"/>
</dbReference>
<name>A0A0C3GZT3_OIDMZ</name>
<reference evidence="9" key="2">
    <citation type="submission" date="2015-01" db="EMBL/GenBank/DDBJ databases">
        <title>Evolutionary Origins and Diversification of the Mycorrhizal Mutualists.</title>
        <authorList>
            <consortium name="DOE Joint Genome Institute"/>
            <consortium name="Mycorrhizal Genomics Consortium"/>
            <person name="Kohler A."/>
            <person name="Kuo A."/>
            <person name="Nagy L.G."/>
            <person name="Floudas D."/>
            <person name="Copeland A."/>
            <person name="Barry K.W."/>
            <person name="Cichocki N."/>
            <person name="Veneault-Fourrey C."/>
            <person name="LaButti K."/>
            <person name="Lindquist E.A."/>
            <person name="Lipzen A."/>
            <person name="Lundell T."/>
            <person name="Morin E."/>
            <person name="Murat C."/>
            <person name="Riley R."/>
            <person name="Ohm R."/>
            <person name="Sun H."/>
            <person name="Tunlid A."/>
            <person name="Henrissat B."/>
            <person name="Grigoriev I.V."/>
            <person name="Hibbett D.S."/>
            <person name="Martin F."/>
        </authorList>
    </citation>
    <scope>NUCLEOTIDE SEQUENCE [LARGE SCALE GENOMIC DNA]</scope>
    <source>
        <strain evidence="9">Zn</strain>
    </source>
</reference>
<feature type="non-terminal residue" evidence="8">
    <location>
        <position position="1"/>
    </location>
</feature>
<dbReference type="HOGENOM" id="CLU_028200_25_2_1"/>
<keyword evidence="4 6" id="KW-0472">Membrane</keyword>
<feature type="transmembrane region" description="Helical" evidence="6">
    <location>
        <begin position="20"/>
        <end position="44"/>
    </location>
</feature>
<feature type="non-terminal residue" evidence="8">
    <location>
        <position position="172"/>
    </location>
</feature>
<reference evidence="8 9" key="1">
    <citation type="submission" date="2014-04" db="EMBL/GenBank/DDBJ databases">
        <authorList>
            <consortium name="DOE Joint Genome Institute"/>
            <person name="Kuo A."/>
            <person name="Martino E."/>
            <person name="Perotto S."/>
            <person name="Kohler A."/>
            <person name="Nagy L.G."/>
            <person name="Floudas D."/>
            <person name="Copeland A."/>
            <person name="Barry K.W."/>
            <person name="Cichocki N."/>
            <person name="Veneault-Fourrey C."/>
            <person name="LaButti K."/>
            <person name="Lindquist E.A."/>
            <person name="Lipzen A."/>
            <person name="Lundell T."/>
            <person name="Morin E."/>
            <person name="Murat C."/>
            <person name="Sun H."/>
            <person name="Tunlid A."/>
            <person name="Henrissat B."/>
            <person name="Grigoriev I.V."/>
            <person name="Hibbett D.S."/>
            <person name="Martin F."/>
            <person name="Nordberg H.P."/>
            <person name="Cantor M.N."/>
            <person name="Hua S.X."/>
        </authorList>
    </citation>
    <scope>NUCLEOTIDE SEQUENCE [LARGE SCALE GENOMIC DNA]</scope>
    <source>
        <strain evidence="8 9">Zn</strain>
    </source>
</reference>
<evidence type="ECO:0000313" key="8">
    <source>
        <dbReference type="EMBL" id="KIM96649.1"/>
    </source>
</evidence>
<keyword evidence="3 6" id="KW-1133">Transmembrane helix</keyword>
<dbReference type="PANTHER" id="PTHR33048:SF47">
    <property type="entry name" value="INTEGRAL MEMBRANE PROTEIN-RELATED"/>
    <property type="match status" value="1"/>
</dbReference>
<evidence type="ECO:0000256" key="4">
    <source>
        <dbReference type="ARBA" id="ARBA00023136"/>
    </source>
</evidence>
<accession>A0A0C3GZT3</accession>
<dbReference type="STRING" id="913774.A0A0C3GZT3"/>
<feature type="transmembrane region" description="Helical" evidence="6">
    <location>
        <begin position="103"/>
        <end position="125"/>
    </location>
</feature>